<evidence type="ECO:0000256" key="6">
    <source>
        <dbReference type="ARBA" id="ARBA00022801"/>
    </source>
</evidence>
<evidence type="ECO:0000256" key="8">
    <source>
        <dbReference type="ARBA" id="ARBA00023118"/>
    </source>
</evidence>
<keyword evidence="3 9" id="KW-0540">Nuclease</keyword>
<dbReference type="Gene3D" id="3.30.70.240">
    <property type="match status" value="1"/>
</dbReference>
<dbReference type="EMBL" id="CP000975">
    <property type="protein sequence ID" value="ACD82924.1"/>
    <property type="molecule type" value="Genomic_DNA"/>
</dbReference>
<dbReference type="Proteomes" id="UP000009149">
    <property type="component" value="Chromosome"/>
</dbReference>
<dbReference type="OrthoDB" id="9798176at2"/>
<keyword evidence="7 9" id="KW-0460">Magnesium</keyword>
<dbReference type="InterPro" id="IPR021127">
    <property type="entry name" value="CRISPR_associated_Cas2"/>
</dbReference>
<dbReference type="EC" id="3.1.-.-" evidence="9"/>
<name>B3E1C8_METI4</name>
<evidence type="ECO:0000313" key="10">
    <source>
        <dbReference type="EMBL" id="ACD82924.1"/>
    </source>
</evidence>
<comment type="subunit">
    <text evidence="9">Homodimer, forms a heterotetramer with a Cas1 homodimer.</text>
</comment>
<dbReference type="GO" id="GO:0046872">
    <property type="term" value="F:metal ion binding"/>
    <property type="evidence" value="ECO:0007669"/>
    <property type="project" value="UniProtKB-UniRule"/>
</dbReference>
<keyword evidence="5 9" id="KW-0255">Endonuclease</keyword>
<reference evidence="10 11" key="1">
    <citation type="journal article" date="2008" name="Biol. Direct">
        <title>Complete genome sequence of the extremely acidophilic methanotroph isolate V4, Methylacidiphilum infernorum, a representative of the bacterial phylum Verrucomicrobia.</title>
        <authorList>
            <person name="Hou S."/>
            <person name="Makarova K.S."/>
            <person name="Saw J.H."/>
            <person name="Senin P."/>
            <person name="Ly B.V."/>
            <person name="Zhou Z."/>
            <person name="Ren Y."/>
            <person name="Wang J."/>
            <person name="Galperin M.Y."/>
            <person name="Omelchenko M.V."/>
            <person name="Wolf Y.I."/>
            <person name="Yutin N."/>
            <person name="Koonin E.V."/>
            <person name="Stott M.B."/>
            <person name="Mountain B.W."/>
            <person name="Crowe M.A."/>
            <person name="Smirnova A.V."/>
            <person name="Dunfield P.F."/>
            <person name="Feng L."/>
            <person name="Wang L."/>
            <person name="Alam M."/>
        </authorList>
    </citation>
    <scope>NUCLEOTIDE SEQUENCE [LARGE SCALE GENOMIC DNA]</scope>
    <source>
        <strain evidence="11">Isolate V4</strain>
    </source>
</reference>
<dbReference type="GO" id="GO:0043571">
    <property type="term" value="P:maintenance of CRISPR repeat elements"/>
    <property type="evidence" value="ECO:0007669"/>
    <property type="project" value="UniProtKB-UniRule"/>
</dbReference>
<keyword evidence="6 9" id="KW-0378">Hydrolase</keyword>
<keyword evidence="4 9" id="KW-0479">Metal-binding</keyword>
<evidence type="ECO:0000256" key="9">
    <source>
        <dbReference type="HAMAP-Rule" id="MF_01471"/>
    </source>
</evidence>
<dbReference type="SUPFAM" id="SSF143430">
    <property type="entry name" value="TTP0101/SSO1404-like"/>
    <property type="match status" value="1"/>
</dbReference>
<dbReference type="RefSeq" id="WP_012463206.1">
    <property type="nucleotide sequence ID" value="NC_010794.1"/>
</dbReference>
<evidence type="ECO:0000256" key="1">
    <source>
        <dbReference type="ARBA" id="ARBA00001946"/>
    </source>
</evidence>
<dbReference type="GO" id="GO:0016787">
    <property type="term" value="F:hydrolase activity"/>
    <property type="evidence" value="ECO:0007669"/>
    <property type="project" value="UniProtKB-KW"/>
</dbReference>
<keyword evidence="8 9" id="KW-0051">Antiviral defense</keyword>
<evidence type="ECO:0000256" key="3">
    <source>
        <dbReference type="ARBA" id="ARBA00022722"/>
    </source>
</evidence>
<evidence type="ECO:0000256" key="4">
    <source>
        <dbReference type="ARBA" id="ARBA00022723"/>
    </source>
</evidence>
<dbReference type="HAMAP" id="MF_01471">
    <property type="entry name" value="Cas2"/>
    <property type="match status" value="1"/>
</dbReference>
<dbReference type="InterPro" id="IPR019199">
    <property type="entry name" value="Virulence_VapD/CRISPR_Cas2"/>
</dbReference>
<gene>
    <name evidence="9" type="primary">cas2</name>
    <name evidence="10" type="ordered locus">Minf_0869</name>
</gene>
<comment type="function">
    <text evidence="9">CRISPR (clustered regularly interspaced short palindromic repeat), is an adaptive immune system that provides protection against mobile genetic elements (viruses, transposable elements and conjugative plasmids). CRISPR clusters contain sequences complementary to antecedent mobile elements and target invading nucleic acids. CRISPR clusters are transcribed and processed into CRISPR RNA (crRNA). Functions as a ssRNA-specific endoribonuclease. Involved in the integration of spacer DNA into the CRISPR cassette.</text>
</comment>
<dbReference type="Pfam" id="PF09827">
    <property type="entry name" value="CRISPR_Cas2"/>
    <property type="match status" value="1"/>
</dbReference>
<dbReference type="eggNOG" id="COG1343">
    <property type="taxonomic scope" value="Bacteria"/>
</dbReference>
<evidence type="ECO:0000256" key="5">
    <source>
        <dbReference type="ARBA" id="ARBA00022759"/>
    </source>
</evidence>
<organism evidence="10 11">
    <name type="scientific">Methylacidiphilum infernorum (isolate V4)</name>
    <name type="common">Methylokorus infernorum (strain V4)</name>
    <dbReference type="NCBI Taxonomy" id="481448"/>
    <lineage>
        <taxon>Bacteria</taxon>
        <taxon>Pseudomonadati</taxon>
        <taxon>Verrucomicrobiota</taxon>
        <taxon>Methylacidiphilae</taxon>
        <taxon>Methylacidiphilales</taxon>
        <taxon>Methylacidiphilaceae</taxon>
        <taxon>Methylacidiphilum (ex Ratnadevi et al. 2023)</taxon>
    </lineage>
</organism>
<proteinExistence type="inferred from homology"/>
<dbReference type="GO" id="GO:0004521">
    <property type="term" value="F:RNA endonuclease activity"/>
    <property type="evidence" value="ECO:0007669"/>
    <property type="project" value="InterPro"/>
</dbReference>
<accession>B3E1C8</accession>
<dbReference type="GO" id="GO:0051607">
    <property type="term" value="P:defense response to virus"/>
    <property type="evidence" value="ECO:0007669"/>
    <property type="project" value="UniProtKB-UniRule"/>
</dbReference>
<dbReference type="HOGENOM" id="CLU_2093987_0_0_0"/>
<comment type="similarity">
    <text evidence="2 9">Belongs to the CRISPR-associated endoribonuclease Cas2 protein family.</text>
</comment>
<evidence type="ECO:0000313" key="11">
    <source>
        <dbReference type="Proteomes" id="UP000009149"/>
    </source>
</evidence>
<dbReference type="CDD" id="cd09725">
    <property type="entry name" value="Cas2_I_II_III"/>
    <property type="match status" value="1"/>
</dbReference>
<comment type="cofactor">
    <cofactor evidence="1 9">
        <name>Mg(2+)</name>
        <dbReference type="ChEBI" id="CHEBI:18420"/>
    </cofactor>
</comment>
<feature type="binding site" evidence="9">
    <location>
        <position position="11"/>
    </location>
    <ligand>
        <name>Mg(2+)</name>
        <dbReference type="ChEBI" id="CHEBI:18420"/>
        <note>catalytic</note>
    </ligand>
</feature>
<dbReference type="AlphaFoldDB" id="B3E1C8"/>
<dbReference type="NCBIfam" id="TIGR01573">
    <property type="entry name" value="cas2"/>
    <property type="match status" value="1"/>
</dbReference>
<evidence type="ECO:0000256" key="2">
    <source>
        <dbReference type="ARBA" id="ARBA00009959"/>
    </source>
</evidence>
<evidence type="ECO:0000256" key="7">
    <source>
        <dbReference type="ARBA" id="ARBA00022842"/>
    </source>
</evidence>
<sequence length="116" mass="12715">MGVRQYWVAYDLSDNRERAMVERCISRYGQRLQKSLFSCVLDPKRYMQLQGELAGLRCTSGSVVMAALADPVAIVQIGSVKSEVVTEDWVFGLFSGLGELGSLPWKAFPSGPGHSG</sequence>
<protein>
    <recommendedName>
        <fullName evidence="9">CRISPR-associated endoribonuclease Cas2</fullName>
        <ecNumber evidence="9">3.1.-.-</ecNumber>
    </recommendedName>
</protein>
<dbReference type="KEGG" id="min:Minf_0869"/>